<dbReference type="SUPFAM" id="SSF52058">
    <property type="entry name" value="L domain-like"/>
    <property type="match status" value="1"/>
</dbReference>
<keyword evidence="1" id="KW-0433">Leucine-rich repeat</keyword>
<keyword evidence="3" id="KW-0677">Repeat</keyword>
<evidence type="ECO:0000256" key="1">
    <source>
        <dbReference type="ARBA" id="ARBA00022614"/>
    </source>
</evidence>
<gene>
    <name evidence="4" type="ORF">FZC35_01065</name>
</gene>
<dbReference type="PANTHER" id="PTHR24373">
    <property type="entry name" value="SLIT RELATED LEUCINE-RICH REPEAT NEURONAL PROTEIN"/>
    <property type="match status" value="1"/>
</dbReference>
<organism evidence="4 5">
    <name type="scientific">Candidatus Cytomitobacter indipagum</name>
    <dbReference type="NCBI Taxonomy" id="2601575"/>
    <lineage>
        <taxon>Bacteria</taxon>
        <taxon>Pseudomonadati</taxon>
        <taxon>Pseudomonadota</taxon>
        <taxon>Alphaproteobacteria</taxon>
        <taxon>Holosporales</taxon>
        <taxon>Holosporaceae</taxon>
        <taxon>Candidatus Cytomitobacter</taxon>
    </lineage>
</organism>
<evidence type="ECO:0000313" key="5">
    <source>
        <dbReference type="Proteomes" id="UP000325155"/>
    </source>
</evidence>
<name>A0A5C0UDX7_9PROT</name>
<dbReference type="GO" id="GO:0005615">
    <property type="term" value="C:extracellular space"/>
    <property type="evidence" value="ECO:0007669"/>
    <property type="project" value="TreeGrafter"/>
</dbReference>
<dbReference type="InterPro" id="IPR032675">
    <property type="entry name" value="LRR_dom_sf"/>
</dbReference>
<dbReference type="Gene3D" id="3.80.10.10">
    <property type="entry name" value="Ribonuclease Inhibitor"/>
    <property type="match status" value="1"/>
</dbReference>
<dbReference type="RefSeq" id="WP_148980816.1">
    <property type="nucleotide sequence ID" value="NZ_CP043315.1"/>
</dbReference>
<dbReference type="SMART" id="SM00369">
    <property type="entry name" value="LRR_TYP"/>
    <property type="match status" value="5"/>
</dbReference>
<reference evidence="4 5" key="1">
    <citation type="submission" date="2019-08" db="EMBL/GenBank/DDBJ databases">
        <title>Highly reduced genomes of protist endosymbionts show evolutionary convergence.</title>
        <authorList>
            <person name="George E."/>
            <person name="Husnik F."/>
            <person name="Tashyreva D."/>
            <person name="Prokopchuk G."/>
            <person name="Horak A."/>
            <person name="Kwong W.K."/>
            <person name="Lukes J."/>
            <person name="Keeling P.J."/>
        </authorList>
    </citation>
    <scope>NUCLEOTIDE SEQUENCE [LARGE SCALE GENOMIC DNA]</scope>
    <source>
        <strain evidence="4">1605</strain>
    </source>
</reference>
<dbReference type="InterPro" id="IPR001611">
    <property type="entry name" value="Leu-rich_rpt"/>
</dbReference>
<dbReference type="InterPro" id="IPR003591">
    <property type="entry name" value="Leu-rich_rpt_typical-subtyp"/>
</dbReference>
<dbReference type="AlphaFoldDB" id="A0A5C0UDX7"/>
<dbReference type="InterPro" id="IPR050328">
    <property type="entry name" value="Dev_Immune_Receptor"/>
</dbReference>
<dbReference type="PANTHER" id="PTHR24373:SF398">
    <property type="entry name" value="LEUCINE-RICH REPEAT-CONTAINING G-PROTEIN COUPLED RECEPTOR 6"/>
    <property type="match status" value="1"/>
</dbReference>
<proteinExistence type="predicted"/>
<accession>A0A5C0UDX7</accession>
<dbReference type="Proteomes" id="UP000325155">
    <property type="component" value="Chromosome"/>
</dbReference>
<evidence type="ECO:0000256" key="2">
    <source>
        <dbReference type="ARBA" id="ARBA00022729"/>
    </source>
</evidence>
<dbReference type="Pfam" id="PF13855">
    <property type="entry name" value="LRR_8"/>
    <property type="match status" value="2"/>
</dbReference>
<protein>
    <submittedName>
        <fullName evidence="4">Leucine-rich repeat domain-containing protein</fullName>
    </submittedName>
</protein>
<keyword evidence="2" id="KW-0732">Signal</keyword>
<sequence length="302" mass="33882">MNINKILLSAILMQSMVAAPDEVMIDMMKEDIEVYQKVREENDANHQAIALNRKSVLPFMFCASKKQVAIETKDERGVITKTEEIIICEDNAKDAISFLIGKDLFYRIDPSDPNYVENEEYKLSYPFDALKYSLASYIDVNNFEYVYHNGRSMKKEYFGMKYISMHDDETKESMKGLEKLDLRNAFITSLKPGTFVGLSSLESILLYGNQITSIEPGAFVGLDSLKQIDLRANKTTSLKPGTFVGLSSLESILLYGNQITSIEPGVFVGLDSLKQIDLRANKTTSLKPGTFVGLSSLESILL</sequence>
<dbReference type="GO" id="GO:0031012">
    <property type="term" value="C:extracellular matrix"/>
    <property type="evidence" value="ECO:0007669"/>
    <property type="project" value="TreeGrafter"/>
</dbReference>
<dbReference type="EMBL" id="CP043315">
    <property type="protein sequence ID" value="QEK37969.1"/>
    <property type="molecule type" value="Genomic_DNA"/>
</dbReference>
<dbReference type="KEGG" id="cip:FZC35_01065"/>
<keyword evidence="5" id="KW-1185">Reference proteome</keyword>
<evidence type="ECO:0000313" key="4">
    <source>
        <dbReference type="EMBL" id="QEK37969.1"/>
    </source>
</evidence>
<dbReference type="OrthoDB" id="5702881at2"/>
<evidence type="ECO:0000256" key="3">
    <source>
        <dbReference type="ARBA" id="ARBA00022737"/>
    </source>
</evidence>